<dbReference type="Pfam" id="PF12311">
    <property type="entry name" value="DUF3632"/>
    <property type="match status" value="1"/>
</dbReference>
<dbReference type="InterPro" id="IPR022085">
    <property type="entry name" value="OpdG"/>
</dbReference>
<gene>
    <name evidence="1" type="ORF">SLS56_004300</name>
</gene>
<name>A0ABR3SWQ9_9PEZI</name>
<accession>A0ABR3SWQ9</accession>
<reference evidence="1 2" key="1">
    <citation type="submission" date="2024-02" db="EMBL/GenBank/DDBJ databases">
        <title>De novo assembly and annotation of 12 fungi associated with fruit tree decline syndrome in Ontario, Canada.</title>
        <authorList>
            <person name="Sulman M."/>
            <person name="Ellouze W."/>
            <person name="Ilyukhin E."/>
        </authorList>
    </citation>
    <scope>NUCLEOTIDE SEQUENCE [LARGE SCALE GENOMIC DNA]</scope>
    <source>
        <strain evidence="1 2">M1-105</strain>
    </source>
</reference>
<organism evidence="1 2">
    <name type="scientific">Neofusicoccum ribis</name>
    <dbReference type="NCBI Taxonomy" id="45134"/>
    <lineage>
        <taxon>Eukaryota</taxon>
        <taxon>Fungi</taxon>
        <taxon>Dikarya</taxon>
        <taxon>Ascomycota</taxon>
        <taxon>Pezizomycotina</taxon>
        <taxon>Dothideomycetes</taxon>
        <taxon>Dothideomycetes incertae sedis</taxon>
        <taxon>Botryosphaeriales</taxon>
        <taxon>Botryosphaeriaceae</taxon>
        <taxon>Neofusicoccum</taxon>
    </lineage>
</organism>
<dbReference type="EMBL" id="JAJVDC020000038">
    <property type="protein sequence ID" value="KAL1631779.1"/>
    <property type="molecule type" value="Genomic_DNA"/>
</dbReference>
<dbReference type="PANTHER" id="PTHR38797:SF4">
    <property type="entry name" value="NUCLEAR PORE COMPLEX PROTEIN NUP85"/>
    <property type="match status" value="1"/>
</dbReference>
<dbReference type="InterPro" id="IPR053204">
    <property type="entry name" value="Oxopyrrolidines_Biosynth-assoc"/>
</dbReference>
<evidence type="ECO:0000313" key="1">
    <source>
        <dbReference type="EMBL" id="KAL1631779.1"/>
    </source>
</evidence>
<proteinExistence type="predicted"/>
<evidence type="ECO:0000313" key="2">
    <source>
        <dbReference type="Proteomes" id="UP001521116"/>
    </source>
</evidence>
<sequence length="264" mass="28980">MATNPNDITAAFVADAISVQEAAEKLAGPARQAFEKDGDLGKVEHELEGLWTAVTTAAEQTPHDQQGKLVDIVRAIKEMPQPIHEGKKFEVWGEELRWEQLPLFGAKTREGLDLARDSKSGKPDDAFVNFNAFCARVTAANVSDLSLYAIWILREALENPEDSDIVKETSSGLLKAASIWLIYASETLSKLSQEKKQFDGKMAKPGSSLSIFKDAPGWRGFNEDRWETWVERLTIVKDAVVAEDTKSLVSQALGEASKVSKSSG</sequence>
<comment type="caution">
    <text evidence="1">The sequence shown here is derived from an EMBL/GenBank/DDBJ whole genome shotgun (WGS) entry which is preliminary data.</text>
</comment>
<protein>
    <submittedName>
        <fullName evidence="1">Uncharacterized protein</fullName>
    </submittedName>
</protein>
<keyword evidence="2" id="KW-1185">Reference proteome</keyword>
<dbReference type="PANTHER" id="PTHR38797">
    <property type="entry name" value="NUCLEAR PORE COMPLEX PROTEIN NUP85-RELATED"/>
    <property type="match status" value="1"/>
</dbReference>
<dbReference type="Proteomes" id="UP001521116">
    <property type="component" value="Unassembled WGS sequence"/>
</dbReference>